<dbReference type="OrthoDB" id="1210535at2759"/>
<protein>
    <submittedName>
        <fullName evidence="1">Uncharacterized protein</fullName>
    </submittedName>
</protein>
<evidence type="ECO:0000313" key="1">
    <source>
        <dbReference type="EMBL" id="KAF9623182.1"/>
    </source>
</evidence>
<dbReference type="Gene3D" id="3.60.10.10">
    <property type="entry name" value="Endonuclease/exonuclease/phosphatase"/>
    <property type="match status" value="1"/>
</dbReference>
<dbReference type="InterPro" id="IPR036691">
    <property type="entry name" value="Endo/exonu/phosph_ase_sf"/>
</dbReference>
<proteinExistence type="predicted"/>
<evidence type="ECO:0000313" key="2">
    <source>
        <dbReference type="Proteomes" id="UP000631114"/>
    </source>
</evidence>
<dbReference type="EMBL" id="JADFTS010000002">
    <property type="protein sequence ID" value="KAF9623182.1"/>
    <property type="molecule type" value="Genomic_DNA"/>
</dbReference>
<gene>
    <name evidence="1" type="ORF">IFM89_037763</name>
</gene>
<keyword evidence="2" id="KW-1185">Reference proteome</keyword>
<dbReference type="Proteomes" id="UP000631114">
    <property type="component" value="Unassembled WGS sequence"/>
</dbReference>
<dbReference type="PANTHER" id="PTHR33710:SF64">
    <property type="entry name" value="ENDONUCLEASE_EXONUCLEASE_PHOSPHATASE DOMAIN-CONTAINING PROTEIN"/>
    <property type="match status" value="1"/>
</dbReference>
<accession>A0A835MB69</accession>
<dbReference type="AlphaFoldDB" id="A0A835MB69"/>
<organism evidence="1 2">
    <name type="scientific">Coptis chinensis</name>
    <dbReference type="NCBI Taxonomy" id="261450"/>
    <lineage>
        <taxon>Eukaryota</taxon>
        <taxon>Viridiplantae</taxon>
        <taxon>Streptophyta</taxon>
        <taxon>Embryophyta</taxon>
        <taxon>Tracheophyta</taxon>
        <taxon>Spermatophyta</taxon>
        <taxon>Magnoliopsida</taxon>
        <taxon>Ranunculales</taxon>
        <taxon>Ranunculaceae</taxon>
        <taxon>Coptidoideae</taxon>
        <taxon>Coptis</taxon>
    </lineage>
</organism>
<reference evidence="1 2" key="1">
    <citation type="submission" date="2020-10" db="EMBL/GenBank/DDBJ databases">
        <title>The Coptis chinensis genome and diversification of protoberbering-type alkaloids.</title>
        <authorList>
            <person name="Wang B."/>
            <person name="Shu S."/>
            <person name="Song C."/>
            <person name="Liu Y."/>
        </authorList>
    </citation>
    <scope>NUCLEOTIDE SEQUENCE [LARGE SCALE GENOMIC DNA]</scope>
    <source>
        <strain evidence="1">HL-2020</strain>
        <tissue evidence="1">Leaf</tissue>
    </source>
</reference>
<dbReference type="PANTHER" id="PTHR33710">
    <property type="entry name" value="BNAC02G09200D PROTEIN"/>
    <property type="match status" value="1"/>
</dbReference>
<dbReference type="SUPFAM" id="SSF56219">
    <property type="entry name" value="DNase I-like"/>
    <property type="match status" value="1"/>
</dbReference>
<comment type="caution">
    <text evidence="1">The sequence shown here is derived from an EMBL/GenBank/DDBJ whole genome shotgun (WGS) entry which is preliminary data.</text>
</comment>
<name>A0A835MB69_9MAGN</name>
<sequence length="101" mass="11500">MVIGDFNIVTKLSERRGGRFPCKIVMNEFVEFINANALLDLTTVGMRFSWTSRRSGDKRMIQKIDRVLVNQNWLNSSGVWKSRINKRKFSGHSPVVGSLGV</sequence>